<reference evidence="2 3" key="1">
    <citation type="submission" date="2019-08" db="EMBL/GenBank/DDBJ databases">
        <title>Lewinella sp. strain SSH13 Genome sequencing and assembly.</title>
        <authorList>
            <person name="Kim I."/>
        </authorList>
    </citation>
    <scope>NUCLEOTIDE SEQUENCE [LARGE SCALE GENOMIC DNA]</scope>
    <source>
        <strain evidence="2 3">SSH13</strain>
    </source>
</reference>
<gene>
    <name evidence="2" type="ORF">FUA23_18530</name>
</gene>
<evidence type="ECO:0000313" key="2">
    <source>
        <dbReference type="EMBL" id="TXF87582.1"/>
    </source>
</evidence>
<organism evidence="2 3">
    <name type="scientific">Neolewinella aurantiaca</name>
    <dbReference type="NCBI Taxonomy" id="2602767"/>
    <lineage>
        <taxon>Bacteria</taxon>
        <taxon>Pseudomonadati</taxon>
        <taxon>Bacteroidota</taxon>
        <taxon>Saprospiria</taxon>
        <taxon>Saprospirales</taxon>
        <taxon>Lewinellaceae</taxon>
        <taxon>Neolewinella</taxon>
    </lineage>
</organism>
<dbReference type="RefSeq" id="WP_147932258.1">
    <property type="nucleotide sequence ID" value="NZ_VOXD01000035.1"/>
</dbReference>
<evidence type="ECO:0000256" key="1">
    <source>
        <dbReference type="SAM" id="Phobius"/>
    </source>
</evidence>
<dbReference type="EMBL" id="VOXD01000035">
    <property type="protein sequence ID" value="TXF87582.1"/>
    <property type="molecule type" value="Genomic_DNA"/>
</dbReference>
<accession>A0A5C7FAC3</accession>
<sequence length="129" mass="14934">MRKYFGSALLLLMLCIFFAWFIPLWYDGITRTRQSQMCRLNKSASQWEFDGKIKSYAPSKSNGGYIDFELASGETFSMMEWVFIPQLDTIVPGDRILKVKGNLFIDVMANNKNLRFSLDHGCPEWSSVR</sequence>
<protein>
    <submittedName>
        <fullName evidence="2">Uncharacterized protein</fullName>
    </submittedName>
</protein>
<proteinExistence type="predicted"/>
<name>A0A5C7FAC3_9BACT</name>
<keyword evidence="1" id="KW-1133">Transmembrane helix</keyword>
<dbReference type="AlphaFoldDB" id="A0A5C7FAC3"/>
<evidence type="ECO:0000313" key="3">
    <source>
        <dbReference type="Proteomes" id="UP000321907"/>
    </source>
</evidence>
<comment type="caution">
    <text evidence="2">The sequence shown here is derived from an EMBL/GenBank/DDBJ whole genome shotgun (WGS) entry which is preliminary data.</text>
</comment>
<keyword evidence="1" id="KW-0472">Membrane</keyword>
<keyword evidence="3" id="KW-1185">Reference proteome</keyword>
<feature type="transmembrane region" description="Helical" evidence="1">
    <location>
        <begin position="7"/>
        <end position="26"/>
    </location>
</feature>
<dbReference type="Proteomes" id="UP000321907">
    <property type="component" value="Unassembled WGS sequence"/>
</dbReference>
<keyword evidence="1" id="KW-0812">Transmembrane</keyword>